<dbReference type="EMBL" id="BJON01000008">
    <property type="protein sequence ID" value="GED68308.1"/>
    <property type="molecule type" value="Genomic_DNA"/>
</dbReference>
<reference evidence="4" key="1">
    <citation type="submission" date="2015-07" db="EMBL/GenBank/DDBJ databases">
        <title>Genome sequencing project for genomic taxonomy and phylogenomics of Bacillus-like bacteria.</title>
        <authorList>
            <person name="Liu B."/>
            <person name="Wang J."/>
            <person name="Zhu Y."/>
            <person name="Liu G."/>
            <person name="Chen Q."/>
            <person name="Chen Z."/>
            <person name="Lan J."/>
            <person name="Che J."/>
            <person name="Ge C."/>
            <person name="Shi H."/>
            <person name="Pan Z."/>
            <person name="Liu X."/>
        </authorList>
    </citation>
    <scope>NUCLEOTIDE SEQUENCE [LARGE SCALE GENOMIC DNA]</scope>
    <source>
        <strain evidence="4">DSM 9887</strain>
    </source>
</reference>
<feature type="transmembrane region" description="Helical" evidence="1">
    <location>
        <begin position="107"/>
        <end position="126"/>
    </location>
</feature>
<reference evidence="3" key="2">
    <citation type="submission" date="2015-07" db="EMBL/GenBank/DDBJ databases">
        <title>MeaNS - Measles Nucleotide Surveillance Program.</title>
        <authorList>
            <person name="Tran T."/>
            <person name="Druce J."/>
        </authorList>
    </citation>
    <scope>NUCLEOTIDE SEQUENCE</scope>
    <source>
        <strain evidence="3">DSM 9887</strain>
    </source>
</reference>
<dbReference type="STRING" id="54915.ADS79_05000"/>
<dbReference type="Proteomes" id="UP000319578">
    <property type="component" value="Unassembled WGS sequence"/>
</dbReference>
<dbReference type="EMBL" id="LGIQ01000005">
    <property type="protein sequence ID" value="KNB73321.1"/>
    <property type="molecule type" value="Genomic_DNA"/>
</dbReference>
<reference evidence="2 5" key="3">
    <citation type="submission" date="2019-06" db="EMBL/GenBank/DDBJ databases">
        <title>Whole genome shotgun sequence of Brevibacillus reuszeri NBRC 15719.</title>
        <authorList>
            <person name="Hosoyama A."/>
            <person name="Uohara A."/>
            <person name="Ohji S."/>
            <person name="Ichikawa N."/>
        </authorList>
    </citation>
    <scope>NUCLEOTIDE SEQUENCE [LARGE SCALE GENOMIC DNA]</scope>
    <source>
        <strain evidence="2 5">NBRC 15719</strain>
    </source>
</reference>
<dbReference type="RefSeq" id="WP_049737318.1">
    <property type="nucleotide sequence ID" value="NZ_BJON01000008.1"/>
</dbReference>
<feature type="transmembrane region" description="Helical" evidence="1">
    <location>
        <begin position="12"/>
        <end position="30"/>
    </location>
</feature>
<keyword evidence="1" id="KW-0472">Membrane</keyword>
<evidence type="ECO:0000313" key="4">
    <source>
        <dbReference type="Proteomes" id="UP000036834"/>
    </source>
</evidence>
<keyword evidence="1" id="KW-1133">Transmembrane helix</keyword>
<feature type="transmembrane region" description="Helical" evidence="1">
    <location>
        <begin position="81"/>
        <end position="101"/>
    </location>
</feature>
<keyword evidence="1" id="KW-0812">Transmembrane</keyword>
<keyword evidence="5" id="KW-1185">Reference proteome</keyword>
<evidence type="ECO:0000256" key="1">
    <source>
        <dbReference type="SAM" id="Phobius"/>
    </source>
</evidence>
<dbReference type="OrthoDB" id="2357358at2"/>
<sequence length="131" mass="14657">MKGTTRQWGAAIFGMASVIIIGFTIYKWIIGDTVSFNEIMSCSIVLSSLLSAITWGSREEGDGPSQEDELGQHITYKSAKISYFVLMALLLLALVADKWIFGRENMTLLLVFAISMIVLPLTEWIVSKQYR</sequence>
<protein>
    <recommendedName>
        <fullName evidence="6">DUF2178 domain-containing protein</fullName>
    </recommendedName>
</protein>
<evidence type="ECO:0000313" key="3">
    <source>
        <dbReference type="EMBL" id="KNB73321.1"/>
    </source>
</evidence>
<dbReference type="AlphaFoldDB" id="A0A0K9YXC2"/>
<evidence type="ECO:0008006" key="6">
    <source>
        <dbReference type="Google" id="ProtNLM"/>
    </source>
</evidence>
<accession>A0A0K9YXC2</accession>
<gene>
    <name evidence="3" type="ORF">ADS79_05000</name>
    <name evidence="2" type="ORF">BRE01_20100</name>
</gene>
<organism evidence="3 4">
    <name type="scientific">Brevibacillus reuszeri</name>
    <dbReference type="NCBI Taxonomy" id="54915"/>
    <lineage>
        <taxon>Bacteria</taxon>
        <taxon>Bacillati</taxon>
        <taxon>Bacillota</taxon>
        <taxon>Bacilli</taxon>
        <taxon>Bacillales</taxon>
        <taxon>Paenibacillaceae</taxon>
        <taxon>Brevibacillus</taxon>
    </lineage>
</organism>
<proteinExistence type="predicted"/>
<dbReference type="Proteomes" id="UP000036834">
    <property type="component" value="Unassembled WGS sequence"/>
</dbReference>
<evidence type="ECO:0000313" key="5">
    <source>
        <dbReference type="Proteomes" id="UP000319578"/>
    </source>
</evidence>
<dbReference type="PATRIC" id="fig|54915.3.peg.6396"/>
<evidence type="ECO:0000313" key="2">
    <source>
        <dbReference type="EMBL" id="GED68308.1"/>
    </source>
</evidence>
<name>A0A0K9YXC2_9BACL</name>
<comment type="caution">
    <text evidence="3">The sequence shown here is derived from an EMBL/GenBank/DDBJ whole genome shotgun (WGS) entry which is preliminary data.</text>
</comment>